<feature type="transmembrane region" description="Helical" evidence="1">
    <location>
        <begin position="132"/>
        <end position="153"/>
    </location>
</feature>
<keyword evidence="1" id="KW-1133">Transmembrane helix</keyword>
<dbReference type="Proteomes" id="UP000321812">
    <property type="component" value="Unassembled WGS sequence"/>
</dbReference>
<dbReference type="EMBL" id="VOAP01000029">
    <property type="protein sequence ID" value="TWO18024.1"/>
    <property type="molecule type" value="Genomic_DNA"/>
</dbReference>
<proteinExistence type="predicted"/>
<sequence length="188" mass="21659">MNEQAQKIFNNPQLLRNKLAEFLRTPEKVEIYAQAAEKFYIAGNKKELSFNITWSWWGFFFANGFLFYRKAYKSAIIISIITIIIGAVFPPLCLFINLYVAIQGKYIVIKRFEQALDAGEETFIQMSGYAKWVLYLALIQIIFIMLFFIAALFGMPTDSASASHYILILLCLGMGIISIKYILKNIKY</sequence>
<accession>A0A562X751</accession>
<reference evidence="2 3" key="1">
    <citation type="submission" date="2019-07" db="EMBL/GenBank/DDBJ databases">
        <title>Rapid identification of Enteric Bacteria from Whole Genome Sequences (WGS) using Average Nucleotide Identity (ANI).</title>
        <authorList>
            <person name="Lane C."/>
        </authorList>
    </citation>
    <scope>NUCLEOTIDE SEQUENCE [LARGE SCALE GENOMIC DNA]</scope>
    <source>
        <strain evidence="2 3">D2411</strain>
    </source>
</reference>
<protein>
    <recommendedName>
        <fullName evidence="4">DUF2628 domain-containing protein</fullName>
    </recommendedName>
</protein>
<organism evidence="2 3">
    <name type="scientific">Campylobacter hyointestinalis</name>
    <dbReference type="NCBI Taxonomy" id="198"/>
    <lineage>
        <taxon>Bacteria</taxon>
        <taxon>Pseudomonadati</taxon>
        <taxon>Campylobacterota</taxon>
        <taxon>Epsilonproteobacteria</taxon>
        <taxon>Campylobacterales</taxon>
        <taxon>Campylobacteraceae</taxon>
        <taxon>Campylobacter</taxon>
    </lineage>
</organism>
<dbReference type="AlphaFoldDB" id="A0A562X751"/>
<feature type="transmembrane region" description="Helical" evidence="1">
    <location>
        <begin position="74"/>
        <end position="102"/>
    </location>
</feature>
<evidence type="ECO:0008006" key="4">
    <source>
        <dbReference type="Google" id="ProtNLM"/>
    </source>
</evidence>
<gene>
    <name evidence="2" type="ORF">YZ82_08435</name>
</gene>
<evidence type="ECO:0000313" key="3">
    <source>
        <dbReference type="Proteomes" id="UP000321812"/>
    </source>
</evidence>
<dbReference type="RefSeq" id="WP_147497628.1">
    <property type="nucleotide sequence ID" value="NZ_VOAP01000029.1"/>
</dbReference>
<comment type="caution">
    <text evidence="2">The sequence shown here is derived from an EMBL/GenBank/DDBJ whole genome shotgun (WGS) entry which is preliminary data.</text>
</comment>
<feature type="transmembrane region" description="Helical" evidence="1">
    <location>
        <begin position="48"/>
        <end position="68"/>
    </location>
</feature>
<feature type="transmembrane region" description="Helical" evidence="1">
    <location>
        <begin position="165"/>
        <end position="183"/>
    </location>
</feature>
<keyword evidence="1" id="KW-0472">Membrane</keyword>
<evidence type="ECO:0000313" key="2">
    <source>
        <dbReference type="EMBL" id="TWO18024.1"/>
    </source>
</evidence>
<evidence type="ECO:0000256" key="1">
    <source>
        <dbReference type="SAM" id="Phobius"/>
    </source>
</evidence>
<name>A0A562X751_CAMHY</name>
<keyword evidence="1" id="KW-0812">Transmembrane</keyword>